<feature type="domain" description="Aldehyde dehydrogenase" evidence="5">
    <location>
        <begin position="23"/>
        <end position="476"/>
    </location>
</feature>
<dbReference type="InterPro" id="IPR016162">
    <property type="entry name" value="Ald_DH_N"/>
</dbReference>
<dbReference type="Gene3D" id="3.40.605.10">
    <property type="entry name" value="Aldehyde Dehydrogenase, Chain A, domain 1"/>
    <property type="match status" value="1"/>
</dbReference>
<evidence type="ECO:0000256" key="4">
    <source>
        <dbReference type="RuleBase" id="RU003345"/>
    </source>
</evidence>
<sequence>MTTYSAKNWINGAFVSSASLSISINPATYERIGDYPDDGGAAAGSAIDAASRAFRGTAWAHDAQLRAKVLDQMALAIERNRDLLIDILSLENGKVRGEAAFEADGAPSKLRYWAAMARTEAGRAMKPRPGSLSIILRQPMGVAGIIVPWNSPIILAVRSFAPALAAGCTVVIKMPGQAAQIASVLAETLAEASDLPNGVINIFVESGSDGAAVLVESADVPTISFTGSTKTGVAISAVGARRMKRFGLELGGKAPMIVFDDADMEPMLPVLEKALTVFAGQFCMTGSRLLVQEAIYDTVRDRLAERLRNVRVGPASDPKSDMGPLIDKPNVERVDKIVQDAVHAGAKAIVRGGPITDGPLANGAFFRPAMLEVADNSLPIVQQETFGPVLTIQRFGEETEAIALANDSDYGLSASVWTRDLDRALRAAQALEVGSVFVNDWAKVYDSTEEGGFKLSGLGRLNGVAALDDFVEYKHVALKPGRSEQSVPNPSRDGQR</sequence>
<dbReference type="Gene3D" id="3.40.309.10">
    <property type="entry name" value="Aldehyde Dehydrogenase, Chain A, domain 2"/>
    <property type="match status" value="1"/>
</dbReference>
<dbReference type="SUPFAM" id="SSF53720">
    <property type="entry name" value="ALDH-like"/>
    <property type="match status" value="1"/>
</dbReference>
<protein>
    <submittedName>
        <fullName evidence="6">Aldehyde dehydrogenase</fullName>
    </submittedName>
</protein>
<feature type="active site" evidence="3">
    <location>
        <position position="249"/>
    </location>
</feature>
<comment type="similarity">
    <text evidence="1 4">Belongs to the aldehyde dehydrogenase family.</text>
</comment>
<dbReference type="AlphaFoldDB" id="A0A179BQZ6"/>
<proteinExistence type="inferred from homology"/>
<gene>
    <name evidence="6" type="ORF">A4U53_24045</name>
</gene>
<evidence type="ECO:0000256" key="2">
    <source>
        <dbReference type="ARBA" id="ARBA00023002"/>
    </source>
</evidence>
<keyword evidence="2 4" id="KW-0560">Oxidoreductase</keyword>
<dbReference type="Pfam" id="PF00171">
    <property type="entry name" value="Aldedh"/>
    <property type="match status" value="1"/>
</dbReference>
<organism evidence="6">
    <name type="scientific">Rhizobium leguminosarum</name>
    <dbReference type="NCBI Taxonomy" id="384"/>
    <lineage>
        <taxon>Bacteria</taxon>
        <taxon>Pseudomonadati</taxon>
        <taxon>Pseudomonadota</taxon>
        <taxon>Alphaproteobacteria</taxon>
        <taxon>Hyphomicrobiales</taxon>
        <taxon>Rhizobiaceae</taxon>
        <taxon>Rhizobium/Agrobacterium group</taxon>
        <taxon>Rhizobium</taxon>
    </lineage>
</organism>
<name>A0A179BQZ6_RHILE</name>
<dbReference type="EMBL" id="LWBS01000263">
    <property type="protein sequence ID" value="OAP93730.1"/>
    <property type="molecule type" value="Genomic_DNA"/>
</dbReference>
<dbReference type="InterPro" id="IPR016161">
    <property type="entry name" value="Ald_DH/histidinol_DH"/>
</dbReference>
<accession>A0A179BQZ6</accession>
<dbReference type="PANTHER" id="PTHR11699">
    <property type="entry name" value="ALDEHYDE DEHYDROGENASE-RELATED"/>
    <property type="match status" value="1"/>
</dbReference>
<dbReference type="InterPro" id="IPR015590">
    <property type="entry name" value="Aldehyde_DH_dom"/>
</dbReference>
<dbReference type="PROSITE" id="PS00687">
    <property type="entry name" value="ALDEHYDE_DEHYDR_GLU"/>
    <property type="match status" value="1"/>
</dbReference>
<evidence type="ECO:0000256" key="1">
    <source>
        <dbReference type="ARBA" id="ARBA00009986"/>
    </source>
</evidence>
<evidence type="ECO:0000259" key="5">
    <source>
        <dbReference type="Pfam" id="PF00171"/>
    </source>
</evidence>
<dbReference type="InterPro" id="IPR029510">
    <property type="entry name" value="Ald_DH_CS_GLU"/>
</dbReference>
<evidence type="ECO:0000313" key="6">
    <source>
        <dbReference type="EMBL" id="OAP93730.1"/>
    </source>
</evidence>
<dbReference type="GO" id="GO:0016620">
    <property type="term" value="F:oxidoreductase activity, acting on the aldehyde or oxo group of donors, NAD or NADP as acceptor"/>
    <property type="evidence" value="ECO:0007669"/>
    <property type="project" value="InterPro"/>
</dbReference>
<evidence type="ECO:0000256" key="3">
    <source>
        <dbReference type="PROSITE-ProRule" id="PRU10007"/>
    </source>
</evidence>
<reference evidence="6" key="1">
    <citation type="submission" date="2016-04" db="EMBL/GenBank/DDBJ databases">
        <title>Fast-growing isolate from the root nodules of Vavilovia formosa.</title>
        <authorList>
            <person name="Kimeklis A."/>
            <person name="Safronova V."/>
            <person name="Belimov A."/>
            <person name="Andronov E."/>
        </authorList>
    </citation>
    <scope>NUCLEOTIDE SEQUENCE [LARGE SCALE GENOMIC DNA]</scope>
    <source>
        <strain evidence="6">Vaf-46</strain>
    </source>
</reference>
<dbReference type="InterPro" id="IPR016163">
    <property type="entry name" value="Ald_DH_C"/>
</dbReference>
<dbReference type="FunFam" id="3.40.309.10:FF:000009">
    <property type="entry name" value="Aldehyde dehydrogenase A"/>
    <property type="match status" value="1"/>
</dbReference>
<comment type="caution">
    <text evidence="6">The sequence shown here is derived from an EMBL/GenBank/DDBJ whole genome shotgun (WGS) entry which is preliminary data.</text>
</comment>